<protein>
    <submittedName>
        <fullName evidence="1">Uncharacterized protein</fullName>
    </submittedName>
</protein>
<comment type="caution">
    <text evidence="1">The sequence shown here is derived from an EMBL/GenBank/DDBJ whole genome shotgun (WGS) entry which is preliminary data.</text>
</comment>
<gene>
    <name evidence="1" type="ORF">Q2T77_21060</name>
</gene>
<dbReference type="EMBL" id="JAUKVY010000015">
    <property type="protein sequence ID" value="MDO1534786.1"/>
    <property type="molecule type" value="Genomic_DNA"/>
</dbReference>
<organism evidence="1 2">
    <name type="scientific">Variovorax ginsengisoli</name>
    <dbReference type="NCBI Taxonomy" id="363844"/>
    <lineage>
        <taxon>Bacteria</taxon>
        <taxon>Pseudomonadati</taxon>
        <taxon>Pseudomonadota</taxon>
        <taxon>Betaproteobacteria</taxon>
        <taxon>Burkholderiales</taxon>
        <taxon>Comamonadaceae</taxon>
        <taxon>Variovorax</taxon>
    </lineage>
</organism>
<proteinExistence type="predicted"/>
<keyword evidence="2" id="KW-1185">Reference proteome</keyword>
<dbReference type="RefSeq" id="WP_301812543.1">
    <property type="nucleotide sequence ID" value="NZ_JAUJZH010000015.1"/>
</dbReference>
<evidence type="ECO:0000313" key="2">
    <source>
        <dbReference type="Proteomes" id="UP001169027"/>
    </source>
</evidence>
<evidence type="ECO:0000313" key="1">
    <source>
        <dbReference type="EMBL" id="MDO1534786.1"/>
    </source>
</evidence>
<reference evidence="1" key="1">
    <citation type="submission" date="2023-06" db="EMBL/GenBank/DDBJ databases">
        <authorList>
            <person name="Jiang Y."/>
            <person name="Liu Q."/>
        </authorList>
    </citation>
    <scope>NUCLEOTIDE SEQUENCE</scope>
    <source>
        <strain evidence="1">CGMCC 1.12090</strain>
    </source>
</reference>
<dbReference type="Proteomes" id="UP001169027">
    <property type="component" value="Unassembled WGS sequence"/>
</dbReference>
<name>A0ABT8SBG3_9BURK</name>
<accession>A0ABT8SBG3</accession>
<sequence length="57" mass="6208">MGAAFDDWQALSLKYEAAIEALRRCEPGAAEALMKISRELQTCEGANAERSAAAKRH</sequence>